<dbReference type="Proteomes" id="UP000185663">
    <property type="component" value="Chromosome I"/>
</dbReference>
<evidence type="ECO:0000313" key="3">
    <source>
        <dbReference type="EMBL" id="SDS59588.1"/>
    </source>
</evidence>
<dbReference type="InterPro" id="IPR015797">
    <property type="entry name" value="NUDIX_hydrolase-like_dom_sf"/>
</dbReference>
<dbReference type="AlphaFoldDB" id="A0A1H1THA7"/>
<organism evidence="3 4">
    <name type="scientific">Paraoerskovia marina</name>
    <dbReference type="NCBI Taxonomy" id="545619"/>
    <lineage>
        <taxon>Bacteria</taxon>
        <taxon>Bacillati</taxon>
        <taxon>Actinomycetota</taxon>
        <taxon>Actinomycetes</taxon>
        <taxon>Micrococcales</taxon>
        <taxon>Cellulomonadaceae</taxon>
        <taxon>Paraoerskovia</taxon>
    </lineage>
</organism>
<dbReference type="GO" id="GO:0019693">
    <property type="term" value="P:ribose phosphate metabolic process"/>
    <property type="evidence" value="ECO:0007669"/>
    <property type="project" value="TreeGrafter"/>
</dbReference>
<dbReference type="RefSeq" id="WP_083372355.1">
    <property type="nucleotide sequence ID" value="NZ_LT629776.1"/>
</dbReference>
<evidence type="ECO:0000313" key="4">
    <source>
        <dbReference type="Proteomes" id="UP000185663"/>
    </source>
</evidence>
<evidence type="ECO:0000256" key="1">
    <source>
        <dbReference type="ARBA" id="ARBA00022801"/>
    </source>
</evidence>
<name>A0A1H1THA7_9CELL</name>
<dbReference type="PANTHER" id="PTHR11839:SF31">
    <property type="entry name" value="ADP-RIBOSE PYROPHOSPHATASE"/>
    <property type="match status" value="1"/>
</dbReference>
<dbReference type="EMBL" id="LT629776">
    <property type="protein sequence ID" value="SDS59588.1"/>
    <property type="molecule type" value="Genomic_DNA"/>
</dbReference>
<accession>A0A1H1THA7</accession>
<evidence type="ECO:0000259" key="2">
    <source>
        <dbReference type="PROSITE" id="PS51462"/>
    </source>
</evidence>
<dbReference type="CDD" id="cd24158">
    <property type="entry name" value="NUDIX_ADPRase_Rv1700"/>
    <property type="match status" value="1"/>
</dbReference>
<protein>
    <submittedName>
        <fullName evidence="3">ADP-ribose pyrophosphatase</fullName>
    </submittedName>
</protein>
<dbReference type="PROSITE" id="PS51462">
    <property type="entry name" value="NUDIX"/>
    <property type="match status" value="1"/>
</dbReference>
<dbReference type="SUPFAM" id="SSF55811">
    <property type="entry name" value="Nudix"/>
    <property type="match status" value="1"/>
</dbReference>
<keyword evidence="4" id="KW-1185">Reference proteome</keyword>
<dbReference type="InterPro" id="IPR000086">
    <property type="entry name" value="NUDIX_hydrolase_dom"/>
</dbReference>
<reference evidence="3 4" key="1">
    <citation type="submission" date="2016-10" db="EMBL/GenBank/DDBJ databases">
        <authorList>
            <person name="de Groot N.N."/>
        </authorList>
    </citation>
    <scope>NUCLEOTIDE SEQUENCE [LARGE SCALE GENOMIC DNA]</scope>
    <source>
        <strain evidence="3 4">DSM 22126</strain>
    </source>
</reference>
<dbReference type="STRING" id="545619.SAMN04489860_1901"/>
<sequence length="218" mass="24192">MSAPLADEPARRTVRERRLVHRGPIWDVVADDVELDPGVVVTREVIDHPGAVAVVALDPDDRVLLQRQYRHPAGLEMWEPPAGLLDVVGEDALTAAQRELYEEADLRATRWDLLVDYSTTPGGSTEALRVFLARDLVEVPAAERFEREHEEAGMPARWLPLEEAVDAVLTGGLHNPNTVVGVLAAAQARARGWSTLRPAETPWPHRRRHVMADVDPRA</sequence>
<dbReference type="OrthoDB" id="9806150at2"/>
<dbReference type="GO" id="GO:0016787">
    <property type="term" value="F:hydrolase activity"/>
    <property type="evidence" value="ECO:0007669"/>
    <property type="project" value="UniProtKB-KW"/>
</dbReference>
<dbReference type="GO" id="GO:0005829">
    <property type="term" value="C:cytosol"/>
    <property type="evidence" value="ECO:0007669"/>
    <property type="project" value="TreeGrafter"/>
</dbReference>
<keyword evidence="1" id="KW-0378">Hydrolase</keyword>
<dbReference type="Gene3D" id="3.90.79.10">
    <property type="entry name" value="Nucleoside Triphosphate Pyrophosphohydrolase"/>
    <property type="match status" value="1"/>
</dbReference>
<dbReference type="eggNOG" id="COG0494">
    <property type="taxonomic scope" value="Bacteria"/>
</dbReference>
<feature type="domain" description="Nudix hydrolase" evidence="2">
    <location>
        <begin position="47"/>
        <end position="186"/>
    </location>
</feature>
<dbReference type="Pfam" id="PF00293">
    <property type="entry name" value="NUDIX"/>
    <property type="match status" value="1"/>
</dbReference>
<gene>
    <name evidence="3" type="ORF">SAMN04489860_1901</name>
</gene>
<proteinExistence type="predicted"/>
<dbReference type="GO" id="GO:0006753">
    <property type="term" value="P:nucleoside phosphate metabolic process"/>
    <property type="evidence" value="ECO:0007669"/>
    <property type="project" value="TreeGrafter"/>
</dbReference>
<dbReference type="PANTHER" id="PTHR11839">
    <property type="entry name" value="UDP/ADP-SUGAR PYROPHOSPHATASE"/>
    <property type="match status" value="1"/>
</dbReference>